<evidence type="ECO:0000256" key="2">
    <source>
        <dbReference type="ARBA" id="ARBA00022722"/>
    </source>
</evidence>
<proteinExistence type="inferred from homology"/>
<evidence type="ECO:0000256" key="3">
    <source>
        <dbReference type="ARBA" id="ARBA00022801"/>
    </source>
</evidence>
<dbReference type="InterPro" id="IPR008201">
    <property type="entry name" value="HepT-like"/>
</dbReference>
<accession>A0ABZ2YDX9</accession>
<keyword evidence="3" id="KW-0378">Hydrolase</keyword>
<dbReference type="Pfam" id="PF01934">
    <property type="entry name" value="HepT-like"/>
    <property type="match status" value="1"/>
</dbReference>
<evidence type="ECO:0000256" key="4">
    <source>
        <dbReference type="ARBA" id="ARBA00024207"/>
    </source>
</evidence>
<dbReference type="PANTHER" id="PTHR33397:SF5">
    <property type="entry name" value="RNASE YUTE-RELATED"/>
    <property type="match status" value="1"/>
</dbReference>
<sequence>MLGDPKSLGATKYYFIVAIESCASVGNHIISREHWGIPESYVDTFVILGRKGVVPETLAQNLVNMARFRNLLVHLYWKVNDERLYEILQSHLQDIEEFVDCITRRYL</sequence>
<dbReference type="EMBL" id="CP121689">
    <property type="protein sequence ID" value="WZL77199.1"/>
    <property type="molecule type" value="Genomic_DNA"/>
</dbReference>
<organism evidence="5 6">
    <name type="scientific">Thermatribacter velox</name>
    <dbReference type="NCBI Taxonomy" id="3039681"/>
    <lineage>
        <taxon>Bacteria</taxon>
        <taxon>Pseudomonadati</taxon>
        <taxon>Atribacterota</taxon>
        <taxon>Atribacteria</taxon>
        <taxon>Atribacterales</taxon>
        <taxon>Thermatribacteraceae</taxon>
        <taxon>Thermatribacter</taxon>
    </lineage>
</organism>
<protein>
    <submittedName>
        <fullName evidence="5">DUF86 domain-containing protein</fullName>
    </submittedName>
</protein>
<evidence type="ECO:0000313" key="6">
    <source>
        <dbReference type="Proteomes" id="UP001461341"/>
    </source>
</evidence>
<dbReference type="Proteomes" id="UP001461341">
    <property type="component" value="Chromosome"/>
</dbReference>
<gene>
    <name evidence="5" type="ORF">QBE54_00335</name>
</gene>
<keyword evidence="6" id="KW-1185">Reference proteome</keyword>
<dbReference type="PANTHER" id="PTHR33397">
    <property type="entry name" value="UPF0331 PROTEIN YUTE"/>
    <property type="match status" value="1"/>
</dbReference>
<dbReference type="RefSeq" id="WP_369019365.1">
    <property type="nucleotide sequence ID" value="NZ_CP121689.1"/>
</dbReference>
<keyword evidence="2" id="KW-0540">Nuclease</keyword>
<dbReference type="InterPro" id="IPR037038">
    <property type="entry name" value="HepT-like_sf"/>
</dbReference>
<comment type="similarity">
    <text evidence="4">Belongs to the HepT RNase toxin family.</text>
</comment>
<reference evidence="5 6" key="1">
    <citation type="submission" date="2023-03" db="EMBL/GenBank/DDBJ databases">
        <title>Novel Species.</title>
        <authorList>
            <person name="Ma S."/>
        </authorList>
    </citation>
    <scope>NUCLEOTIDE SEQUENCE [LARGE SCALE GENOMIC DNA]</scope>
    <source>
        <strain evidence="5 6">B11</strain>
    </source>
</reference>
<keyword evidence="1" id="KW-1277">Toxin-antitoxin system</keyword>
<dbReference type="InterPro" id="IPR052379">
    <property type="entry name" value="Type_VII_TA_RNase"/>
</dbReference>
<dbReference type="Gene3D" id="1.20.120.580">
    <property type="entry name" value="bsu32300-like"/>
    <property type="match status" value="1"/>
</dbReference>
<evidence type="ECO:0000313" key="5">
    <source>
        <dbReference type="EMBL" id="WZL77199.1"/>
    </source>
</evidence>
<evidence type="ECO:0000256" key="1">
    <source>
        <dbReference type="ARBA" id="ARBA00022649"/>
    </source>
</evidence>
<dbReference type="NCBIfam" id="NF047751">
    <property type="entry name" value="HepT_toxin"/>
    <property type="match status" value="1"/>
</dbReference>
<name>A0ABZ2YDX9_9BACT</name>